<evidence type="ECO:0000256" key="1">
    <source>
        <dbReference type="SAM" id="MobiDB-lite"/>
    </source>
</evidence>
<gene>
    <name evidence="4" type="ORF">WMY93_000677</name>
</gene>
<dbReference type="PANTHER" id="PTHR10334">
    <property type="entry name" value="CYSTEINE-RICH SECRETORY PROTEIN-RELATED"/>
    <property type="match status" value="1"/>
</dbReference>
<dbReference type="InterPro" id="IPR018244">
    <property type="entry name" value="Allrgn_V5/Tpx1_CS"/>
</dbReference>
<feature type="compositionally biased region" description="Polar residues" evidence="1">
    <location>
        <begin position="32"/>
        <end position="45"/>
    </location>
</feature>
<dbReference type="PRINTS" id="PR00837">
    <property type="entry name" value="V5TPXLIKE"/>
</dbReference>
<dbReference type="InterPro" id="IPR014044">
    <property type="entry name" value="CAP_dom"/>
</dbReference>
<accession>A0AAW0PZY8</accession>
<comment type="caution">
    <text evidence="4">The sequence shown here is derived from an EMBL/GenBank/DDBJ whole genome shotgun (WGS) entry which is preliminary data.</text>
</comment>
<evidence type="ECO:0000256" key="2">
    <source>
        <dbReference type="SAM" id="SignalP"/>
    </source>
</evidence>
<dbReference type="GO" id="GO:0005576">
    <property type="term" value="C:extracellular region"/>
    <property type="evidence" value="ECO:0007669"/>
    <property type="project" value="InterPro"/>
</dbReference>
<dbReference type="AlphaFoldDB" id="A0AAW0PZY8"/>
<dbReference type="InterPro" id="IPR035940">
    <property type="entry name" value="CAP_sf"/>
</dbReference>
<dbReference type="EMBL" id="JBBPFD010000001">
    <property type="protein sequence ID" value="KAK7944949.1"/>
    <property type="molecule type" value="Genomic_DNA"/>
</dbReference>
<evidence type="ECO:0000313" key="4">
    <source>
        <dbReference type="EMBL" id="KAK7944949.1"/>
    </source>
</evidence>
<feature type="region of interest" description="Disordered" evidence="1">
    <location>
        <begin position="32"/>
        <end position="96"/>
    </location>
</feature>
<dbReference type="Gene3D" id="3.40.33.10">
    <property type="entry name" value="CAP"/>
    <property type="match status" value="2"/>
</dbReference>
<dbReference type="PROSITE" id="PS01010">
    <property type="entry name" value="CRISP_2"/>
    <property type="match status" value="1"/>
</dbReference>
<feature type="signal peptide" evidence="2">
    <location>
        <begin position="1"/>
        <end position="18"/>
    </location>
</feature>
<evidence type="ECO:0000259" key="3">
    <source>
        <dbReference type="SMART" id="SM00198"/>
    </source>
</evidence>
<proteinExistence type="predicted"/>
<sequence>MSLLCFFWILCLFCGVRNNSLPSVQLSVQPVQEDQSDPAFSSSPGAQEDQSDPAFSSSPGAQEDQSDPAFSSSPGAQEDQSDPAFSSSPGAQEDQSDPALAVLLELKRTSLTQPLAVLLELKRTSLTQPLAVLLELKRTQSYPAFSSSPGALEDQSDLASSPSPEAQEDLPDTAHRSSSGAPRSRRRRALTQSDMLAILDYHNQVRAHVYPPAANMELMQWDAGLAQWAEVWAASCQWEHGPAALLTYYGQNLSVRTGGSMVWATTSRVGCALQTCYNMPVWGSVWREAAYLVCNYSPKGNWIGEAPYRMGVPCSMCPNTYRGRCSNNLCVPEPQSNYITW</sequence>
<dbReference type="SMART" id="SM00198">
    <property type="entry name" value="SCP"/>
    <property type="match status" value="1"/>
</dbReference>
<protein>
    <recommendedName>
        <fullName evidence="3">SCP domain-containing protein</fullName>
    </recommendedName>
</protein>
<feature type="region of interest" description="Disordered" evidence="1">
    <location>
        <begin position="144"/>
        <end position="188"/>
    </location>
</feature>
<keyword evidence="2" id="KW-0732">Signal</keyword>
<feature type="domain" description="SCP" evidence="3">
    <location>
        <begin position="193"/>
        <end position="304"/>
    </location>
</feature>
<feature type="chain" id="PRO_5043866817" description="SCP domain-containing protein" evidence="2">
    <location>
        <begin position="19"/>
        <end position="341"/>
    </location>
</feature>
<dbReference type="Proteomes" id="UP001460270">
    <property type="component" value="Unassembled WGS sequence"/>
</dbReference>
<name>A0AAW0PZY8_9GOBI</name>
<dbReference type="SUPFAM" id="SSF55797">
    <property type="entry name" value="PR-1-like"/>
    <property type="match status" value="1"/>
</dbReference>
<reference evidence="5" key="1">
    <citation type="submission" date="2024-04" db="EMBL/GenBank/DDBJ databases">
        <title>Salinicola lusitanus LLJ914,a marine bacterium isolated from the Okinawa Trough.</title>
        <authorList>
            <person name="Li J."/>
        </authorList>
    </citation>
    <scope>NUCLEOTIDE SEQUENCE [LARGE SCALE GENOMIC DNA]</scope>
</reference>
<dbReference type="Pfam" id="PF00188">
    <property type="entry name" value="CAP"/>
    <property type="match status" value="1"/>
</dbReference>
<keyword evidence="5" id="KW-1185">Reference proteome</keyword>
<organism evidence="4 5">
    <name type="scientific">Mugilogobius chulae</name>
    <name type="common">yellowstripe goby</name>
    <dbReference type="NCBI Taxonomy" id="88201"/>
    <lineage>
        <taxon>Eukaryota</taxon>
        <taxon>Metazoa</taxon>
        <taxon>Chordata</taxon>
        <taxon>Craniata</taxon>
        <taxon>Vertebrata</taxon>
        <taxon>Euteleostomi</taxon>
        <taxon>Actinopterygii</taxon>
        <taxon>Neopterygii</taxon>
        <taxon>Teleostei</taxon>
        <taxon>Neoteleostei</taxon>
        <taxon>Acanthomorphata</taxon>
        <taxon>Gobiaria</taxon>
        <taxon>Gobiiformes</taxon>
        <taxon>Gobioidei</taxon>
        <taxon>Gobiidae</taxon>
        <taxon>Gobionellinae</taxon>
        <taxon>Mugilogobius</taxon>
    </lineage>
</organism>
<evidence type="ECO:0000313" key="5">
    <source>
        <dbReference type="Proteomes" id="UP001460270"/>
    </source>
</evidence>
<dbReference type="InterPro" id="IPR001283">
    <property type="entry name" value="CRISP-related"/>
</dbReference>